<sequence length="359" mass="41095">MTCLPAELVHLIIDNHSTSTALALVNRYYNHVVTPTLYEKVVLKTTFALEAFRDTLVTGRPLLRLYPVSLHICHYPENAYNDPKYLNSTIKEILMSVPNLTDLHLTLSPPVTRYLLKDPQYPFLLRMLRMVPTKDALFVEFLRTQPKIENLALMLDSGDADLYFTPGWQSVPSPLEPQILPNLKSIESDRINVSFLVPHHPVTSVSLFHSHKDFEFHNEIAKSLTPLGRLSECIQLWEVPWETGIVSRCFPSLEFCKGSLREFSLEIVPADYRLIEHSVLRFLKNRGDSSYGLANIRNSLSVFSALKKFSLNFHTDWYNDLTAEFCTTVPELSQIDVWRNSCPELQEIILFGITLRGSS</sequence>
<reference evidence="1" key="1">
    <citation type="submission" date="2021-01" db="EMBL/GenBank/DDBJ databases">
        <authorList>
            <person name="Kaushik A."/>
        </authorList>
    </citation>
    <scope>NUCLEOTIDE SEQUENCE</scope>
    <source>
        <strain evidence="1">AG6-10EEA</strain>
    </source>
</reference>
<accession>A0A8H3CEF9</accession>
<dbReference type="AlphaFoldDB" id="A0A8H3CEF9"/>
<protein>
    <submittedName>
        <fullName evidence="1">Uncharacterized protein</fullName>
    </submittedName>
</protein>
<organism evidence="1 2">
    <name type="scientific">Rhizoctonia solani</name>
    <dbReference type="NCBI Taxonomy" id="456999"/>
    <lineage>
        <taxon>Eukaryota</taxon>
        <taxon>Fungi</taxon>
        <taxon>Dikarya</taxon>
        <taxon>Basidiomycota</taxon>
        <taxon>Agaricomycotina</taxon>
        <taxon>Agaricomycetes</taxon>
        <taxon>Cantharellales</taxon>
        <taxon>Ceratobasidiaceae</taxon>
        <taxon>Rhizoctonia</taxon>
    </lineage>
</organism>
<name>A0A8H3CEF9_9AGAM</name>
<evidence type="ECO:0000313" key="1">
    <source>
        <dbReference type="EMBL" id="CAE6482544.1"/>
    </source>
</evidence>
<evidence type="ECO:0000313" key="2">
    <source>
        <dbReference type="Proteomes" id="UP000663853"/>
    </source>
</evidence>
<comment type="caution">
    <text evidence="1">The sequence shown here is derived from an EMBL/GenBank/DDBJ whole genome shotgun (WGS) entry which is preliminary data.</text>
</comment>
<dbReference type="EMBL" id="CAJMXA010002501">
    <property type="protein sequence ID" value="CAE6482544.1"/>
    <property type="molecule type" value="Genomic_DNA"/>
</dbReference>
<proteinExistence type="predicted"/>
<dbReference type="Proteomes" id="UP000663853">
    <property type="component" value="Unassembled WGS sequence"/>
</dbReference>
<gene>
    <name evidence="1" type="ORF">RDB_LOCUS91512</name>
</gene>